<feature type="region of interest" description="Disordered" evidence="1">
    <location>
        <begin position="1"/>
        <end position="87"/>
    </location>
</feature>
<evidence type="ECO:0000256" key="1">
    <source>
        <dbReference type="SAM" id="MobiDB-lite"/>
    </source>
</evidence>
<keyword evidence="3" id="KW-1185">Reference proteome</keyword>
<dbReference type="AlphaFoldDB" id="A0A194S0Z5"/>
<dbReference type="Proteomes" id="UP000053890">
    <property type="component" value="Unassembled WGS sequence"/>
</dbReference>
<proteinExistence type="predicted"/>
<dbReference type="GeneID" id="28974925"/>
<dbReference type="EMBL" id="KQ474080">
    <property type="protein sequence ID" value="KPV74277.1"/>
    <property type="molecule type" value="Genomic_DNA"/>
</dbReference>
<dbReference type="OMA" id="DHEKGQP"/>
<dbReference type="RefSeq" id="XP_018270326.1">
    <property type="nucleotide sequence ID" value="XM_018414477.1"/>
</dbReference>
<name>A0A194S0Z5_RHOGW</name>
<feature type="compositionally biased region" description="Basic and acidic residues" evidence="1">
    <location>
        <begin position="26"/>
        <end position="45"/>
    </location>
</feature>
<accession>A0A194S0Z5</accession>
<dbReference type="PANTHER" id="PTHR39475">
    <property type="entry name" value="CONIDIATION-SPECIFIC PROTEIN 6"/>
    <property type="match status" value="1"/>
</dbReference>
<dbReference type="OrthoDB" id="2525367at2759"/>
<evidence type="ECO:0000313" key="3">
    <source>
        <dbReference type="Proteomes" id="UP000053890"/>
    </source>
</evidence>
<protein>
    <submittedName>
        <fullName evidence="2">Uncharacterized protein</fullName>
    </submittedName>
</protein>
<organism evidence="2 3">
    <name type="scientific">Rhodotorula graminis (strain WP1)</name>
    <dbReference type="NCBI Taxonomy" id="578459"/>
    <lineage>
        <taxon>Eukaryota</taxon>
        <taxon>Fungi</taxon>
        <taxon>Dikarya</taxon>
        <taxon>Basidiomycota</taxon>
        <taxon>Pucciniomycotina</taxon>
        <taxon>Microbotryomycetes</taxon>
        <taxon>Sporidiobolales</taxon>
        <taxon>Sporidiobolaceae</taxon>
        <taxon>Rhodotorula</taxon>
    </lineage>
</organism>
<sequence length="105" mass="11074">MSTIAHTEAHAGAGDVGENPAPPQAERYEEGKEGSHNTLDSKDGRSLANNIAAASRKDKEGEDESNSAYSGVGAAEAHGNKPSRGAQIDAEIQREEEEMLAKKQN</sequence>
<gene>
    <name evidence="2" type="ORF">RHOBADRAFT_44763</name>
</gene>
<reference evidence="2 3" key="1">
    <citation type="journal article" date="2015" name="Front. Microbiol.">
        <title>Genome sequence of the plant growth promoting endophytic yeast Rhodotorula graminis WP1.</title>
        <authorList>
            <person name="Firrincieli A."/>
            <person name="Otillar R."/>
            <person name="Salamov A."/>
            <person name="Schmutz J."/>
            <person name="Khan Z."/>
            <person name="Redman R.S."/>
            <person name="Fleck N.D."/>
            <person name="Lindquist E."/>
            <person name="Grigoriev I.V."/>
            <person name="Doty S.L."/>
        </authorList>
    </citation>
    <scope>NUCLEOTIDE SEQUENCE [LARGE SCALE GENOMIC DNA]</scope>
    <source>
        <strain evidence="2 3">WP1</strain>
    </source>
</reference>
<dbReference type="PANTHER" id="PTHR39475:SF1">
    <property type="entry name" value="CONIDIATION-SPECIFIC PROTEIN 6"/>
    <property type="match status" value="1"/>
</dbReference>
<evidence type="ECO:0000313" key="2">
    <source>
        <dbReference type="EMBL" id="KPV74277.1"/>
    </source>
</evidence>